<gene>
    <name evidence="1" type="ORF">S01H4_51428</name>
</gene>
<sequence length="135" mass="15246">MAKFRLEFDTDKIFREGTVSIVDAYFRKEPRATAKNCAKELGWSKETWERHMAGIFSQAVVEGSSPRANIVEIDSEAERARAERLQKWADGLTDSFECTKCGSATDPGNYTFKDRQIFFTLRNLGLCATCAMGDE</sequence>
<accession>X1D2L9</accession>
<reference evidence="1" key="1">
    <citation type="journal article" date="2014" name="Front. Microbiol.">
        <title>High frequency of phylogenetically diverse reductive dehalogenase-homologous genes in deep subseafloor sedimentary metagenomes.</title>
        <authorList>
            <person name="Kawai M."/>
            <person name="Futagami T."/>
            <person name="Toyoda A."/>
            <person name="Takaki Y."/>
            <person name="Nishi S."/>
            <person name="Hori S."/>
            <person name="Arai W."/>
            <person name="Tsubouchi T."/>
            <person name="Morono Y."/>
            <person name="Uchiyama I."/>
            <person name="Ito T."/>
            <person name="Fujiyama A."/>
            <person name="Inagaki F."/>
            <person name="Takami H."/>
        </authorList>
    </citation>
    <scope>NUCLEOTIDE SEQUENCE</scope>
    <source>
        <strain evidence="1">Expedition CK06-06</strain>
    </source>
</reference>
<organism evidence="1">
    <name type="scientific">marine sediment metagenome</name>
    <dbReference type="NCBI Taxonomy" id="412755"/>
    <lineage>
        <taxon>unclassified sequences</taxon>
        <taxon>metagenomes</taxon>
        <taxon>ecological metagenomes</taxon>
    </lineage>
</organism>
<dbReference type="EMBL" id="BART01029282">
    <property type="protein sequence ID" value="GAG99367.1"/>
    <property type="molecule type" value="Genomic_DNA"/>
</dbReference>
<proteinExistence type="predicted"/>
<name>X1D2L9_9ZZZZ</name>
<protein>
    <submittedName>
        <fullName evidence="1">Uncharacterized protein</fullName>
    </submittedName>
</protein>
<dbReference type="AlphaFoldDB" id="X1D2L9"/>
<comment type="caution">
    <text evidence="1">The sequence shown here is derived from an EMBL/GenBank/DDBJ whole genome shotgun (WGS) entry which is preliminary data.</text>
</comment>
<evidence type="ECO:0000313" key="1">
    <source>
        <dbReference type="EMBL" id="GAG99367.1"/>
    </source>
</evidence>